<sequence length="151" mass="16924">MSAISSRPSTAISNDLLQQKEDQNEKDLQRIMSLSKRELKELSKHCMICLSDIGDGTCLYPNCCQGRRVMTRHALNTGKASSLPIIRKVSFDDSKSKEWNKKRSISFSRSISPIASLRSLVNSLRNSHEKSPKSNTLKKSDDGSHSLTRSQ</sequence>
<feature type="compositionally biased region" description="Basic and acidic residues" evidence="1">
    <location>
        <begin position="126"/>
        <end position="144"/>
    </location>
</feature>
<proteinExistence type="predicted"/>
<comment type="caution">
    <text evidence="2">The sequence shown here is derived from an EMBL/GenBank/DDBJ whole genome shotgun (WGS) entry which is preliminary data.</text>
</comment>
<organism evidence="2 3">
    <name type="scientific">Chaetoceros tenuissimus</name>
    <dbReference type="NCBI Taxonomy" id="426638"/>
    <lineage>
        <taxon>Eukaryota</taxon>
        <taxon>Sar</taxon>
        <taxon>Stramenopiles</taxon>
        <taxon>Ochrophyta</taxon>
        <taxon>Bacillariophyta</taxon>
        <taxon>Coscinodiscophyceae</taxon>
        <taxon>Chaetocerotophycidae</taxon>
        <taxon>Chaetocerotales</taxon>
        <taxon>Chaetocerotaceae</taxon>
        <taxon>Chaetoceros</taxon>
    </lineage>
</organism>
<reference evidence="2 3" key="1">
    <citation type="journal article" date="2021" name="Sci. Rep.">
        <title>The genome of the diatom Chaetoceros tenuissimus carries an ancient integrated fragment of an extant virus.</title>
        <authorList>
            <person name="Hongo Y."/>
            <person name="Kimura K."/>
            <person name="Takaki Y."/>
            <person name="Yoshida Y."/>
            <person name="Baba S."/>
            <person name="Kobayashi G."/>
            <person name="Nagasaki K."/>
            <person name="Hano T."/>
            <person name="Tomaru Y."/>
        </authorList>
    </citation>
    <scope>NUCLEOTIDE SEQUENCE [LARGE SCALE GENOMIC DNA]</scope>
    <source>
        <strain evidence="2 3">NIES-3715</strain>
    </source>
</reference>
<feature type="compositionally biased region" description="Polar residues" evidence="1">
    <location>
        <begin position="1"/>
        <end position="17"/>
    </location>
</feature>
<name>A0AAD3CUT2_9STRA</name>
<gene>
    <name evidence="2" type="ORF">CTEN210_08999</name>
</gene>
<dbReference type="EMBL" id="BLLK01000045">
    <property type="protein sequence ID" value="GFH52523.1"/>
    <property type="molecule type" value="Genomic_DNA"/>
</dbReference>
<feature type="region of interest" description="Disordered" evidence="1">
    <location>
        <begin position="122"/>
        <end position="151"/>
    </location>
</feature>
<dbReference type="AlphaFoldDB" id="A0AAD3CUT2"/>
<keyword evidence="3" id="KW-1185">Reference proteome</keyword>
<evidence type="ECO:0000256" key="1">
    <source>
        <dbReference type="SAM" id="MobiDB-lite"/>
    </source>
</evidence>
<accession>A0AAD3CUT2</accession>
<evidence type="ECO:0000313" key="2">
    <source>
        <dbReference type="EMBL" id="GFH52523.1"/>
    </source>
</evidence>
<evidence type="ECO:0000313" key="3">
    <source>
        <dbReference type="Proteomes" id="UP001054902"/>
    </source>
</evidence>
<protein>
    <submittedName>
        <fullName evidence="2">Uncharacterized protein</fullName>
    </submittedName>
</protein>
<feature type="region of interest" description="Disordered" evidence="1">
    <location>
        <begin position="1"/>
        <end position="24"/>
    </location>
</feature>
<dbReference type="Proteomes" id="UP001054902">
    <property type="component" value="Unassembled WGS sequence"/>
</dbReference>